<dbReference type="InterPro" id="IPR006448">
    <property type="entry name" value="Phage_term_ssu_P27"/>
</dbReference>
<feature type="region of interest" description="Disordered" evidence="1">
    <location>
        <begin position="1"/>
        <end position="39"/>
    </location>
</feature>
<keyword evidence="3" id="KW-1185">Reference proteome</keyword>
<dbReference type="RefSeq" id="WP_146357864.1">
    <property type="nucleotide sequence ID" value="NZ_VOBR01000026.1"/>
</dbReference>
<dbReference type="NCBIfam" id="TIGR01558">
    <property type="entry name" value="sm_term_P27"/>
    <property type="match status" value="1"/>
</dbReference>
<reference evidence="2 3" key="1">
    <citation type="submission" date="2019-07" db="EMBL/GenBank/DDBJ databases">
        <title>Lentzea xizangensis sp. nov., isolated from Qinghai-Tibetan Plateau Soils.</title>
        <authorList>
            <person name="Huang J."/>
        </authorList>
    </citation>
    <scope>NUCLEOTIDE SEQUENCE [LARGE SCALE GENOMIC DNA]</scope>
    <source>
        <strain evidence="2 3">FXJ1.1311</strain>
    </source>
</reference>
<dbReference type="AlphaFoldDB" id="A0A563EKM1"/>
<gene>
    <name evidence="2" type="ORF">FKR81_32430</name>
</gene>
<evidence type="ECO:0000313" key="2">
    <source>
        <dbReference type="EMBL" id="TWP47422.1"/>
    </source>
</evidence>
<protein>
    <submittedName>
        <fullName evidence="2">Phage terminase small subunit P27 family</fullName>
    </submittedName>
</protein>
<sequence>MGKRGPAPKPTSLRILHGDRPDRINAGEPVPPTGTIEPPDWLSDDARAVWDRLAPGLIARKVLTVWDADAFVVLCQALARYKQATALLNGSHLLVQGAGGLVKNPVLGIQAEAERTFLTYAARFGMTPSDRQSVKAEVVADDKGGADRLLS</sequence>
<organism evidence="2 3">
    <name type="scientific">Lentzea tibetensis</name>
    <dbReference type="NCBI Taxonomy" id="2591470"/>
    <lineage>
        <taxon>Bacteria</taxon>
        <taxon>Bacillati</taxon>
        <taxon>Actinomycetota</taxon>
        <taxon>Actinomycetes</taxon>
        <taxon>Pseudonocardiales</taxon>
        <taxon>Pseudonocardiaceae</taxon>
        <taxon>Lentzea</taxon>
    </lineage>
</organism>
<dbReference type="Proteomes" id="UP000316639">
    <property type="component" value="Unassembled WGS sequence"/>
</dbReference>
<feature type="compositionally biased region" description="Basic and acidic residues" evidence="1">
    <location>
        <begin position="16"/>
        <end position="25"/>
    </location>
</feature>
<dbReference type="EMBL" id="VOBR01000026">
    <property type="protein sequence ID" value="TWP47422.1"/>
    <property type="molecule type" value="Genomic_DNA"/>
</dbReference>
<dbReference type="Pfam" id="PF05119">
    <property type="entry name" value="Terminase_4"/>
    <property type="match status" value="1"/>
</dbReference>
<comment type="caution">
    <text evidence="2">The sequence shown here is derived from an EMBL/GenBank/DDBJ whole genome shotgun (WGS) entry which is preliminary data.</text>
</comment>
<dbReference type="OrthoDB" id="964746at2"/>
<evidence type="ECO:0000256" key="1">
    <source>
        <dbReference type="SAM" id="MobiDB-lite"/>
    </source>
</evidence>
<evidence type="ECO:0000313" key="3">
    <source>
        <dbReference type="Proteomes" id="UP000316639"/>
    </source>
</evidence>
<accession>A0A563EKM1</accession>
<proteinExistence type="predicted"/>
<name>A0A563EKM1_9PSEU</name>